<dbReference type="VEuPathDB" id="FungiDB:H310_10758"/>
<accession>A0A418AV14</accession>
<gene>
    <name evidence="2" type="ORF">DYB32_005604</name>
</gene>
<comment type="caution">
    <text evidence="2">The sequence shown here is derived from an EMBL/GenBank/DDBJ whole genome shotgun (WGS) entry which is preliminary data.</text>
</comment>
<keyword evidence="1" id="KW-0472">Membrane</keyword>
<organism evidence="2 3">
    <name type="scientific">Aphanomyces invadans</name>
    <dbReference type="NCBI Taxonomy" id="157072"/>
    <lineage>
        <taxon>Eukaryota</taxon>
        <taxon>Sar</taxon>
        <taxon>Stramenopiles</taxon>
        <taxon>Oomycota</taxon>
        <taxon>Saprolegniomycetes</taxon>
        <taxon>Saprolegniales</taxon>
        <taxon>Verrucalvaceae</taxon>
        <taxon>Aphanomyces</taxon>
    </lineage>
</organism>
<evidence type="ECO:0000256" key="1">
    <source>
        <dbReference type="SAM" id="Phobius"/>
    </source>
</evidence>
<dbReference type="Proteomes" id="UP000285060">
    <property type="component" value="Unassembled WGS sequence"/>
</dbReference>
<feature type="transmembrane region" description="Helical" evidence="1">
    <location>
        <begin position="9"/>
        <end position="31"/>
    </location>
</feature>
<protein>
    <submittedName>
        <fullName evidence="2">Uncharacterized protein</fullName>
    </submittedName>
</protein>
<keyword evidence="3" id="KW-1185">Reference proteome</keyword>
<dbReference type="AlphaFoldDB" id="A0A418AV14"/>
<dbReference type="EMBL" id="QUSY01000454">
    <property type="protein sequence ID" value="RHY29323.1"/>
    <property type="molecule type" value="Genomic_DNA"/>
</dbReference>
<dbReference type="PANTHER" id="PTHR31485">
    <property type="entry name" value="PEPTIDYL SERINE ALPHA-GALACTOSYLTRANSFERASE"/>
    <property type="match status" value="1"/>
</dbReference>
<evidence type="ECO:0000313" key="2">
    <source>
        <dbReference type="EMBL" id="RHY29323.1"/>
    </source>
</evidence>
<proteinExistence type="predicted"/>
<keyword evidence="1" id="KW-1133">Transmembrane helix</keyword>
<name>A0A418AV14_9STRA</name>
<dbReference type="PANTHER" id="PTHR31485:SF7">
    <property type="entry name" value="PEPTIDYL SERINE ALPHA-GALACTOSYLTRANSFERASE"/>
    <property type="match status" value="1"/>
</dbReference>
<evidence type="ECO:0000313" key="3">
    <source>
        <dbReference type="Proteomes" id="UP000285060"/>
    </source>
</evidence>
<dbReference type="GO" id="GO:0016757">
    <property type="term" value="F:glycosyltransferase activity"/>
    <property type="evidence" value="ECO:0007669"/>
    <property type="project" value="InterPro"/>
</dbReference>
<dbReference type="InterPro" id="IPR044845">
    <property type="entry name" value="HPAT/SRGT1-like"/>
</dbReference>
<reference evidence="2 3" key="1">
    <citation type="submission" date="2018-08" db="EMBL/GenBank/DDBJ databases">
        <title>Aphanomyces genome sequencing and annotation.</title>
        <authorList>
            <person name="Minardi D."/>
            <person name="Oidtmann B."/>
            <person name="Van Der Giezen M."/>
            <person name="Studholme D.J."/>
        </authorList>
    </citation>
    <scope>NUCLEOTIDE SEQUENCE [LARGE SCALE GENOMIC DNA]</scope>
    <source>
        <strain evidence="2 3">NJM0002</strain>
    </source>
</reference>
<keyword evidence="1" id="KW-0812">Transmembrane</keyword>
<sequence>MSKAAVQRWYLLGGVALLFGFAAFVNVSFYMRNNATSSGLSAAHVRAEGRHGPSASNRIVKHVVFTATCSERDRMRSQVLAFTAREQRFTGYLTYIAYNCDKMAFLTLQKAMPPHYNVTFFHAANIQGSGETELNPHALHAWYNLNLYLLHFSRPSRTKSPEAKALPADEFVMIVEIDTIFTRTLDLAAMLHVADTMTNPTLLGQDAAWFDSDYPTYIMPVEILEATMGKSSKSANTDNWRGNAVHAPFIMHARHMDPVFGMTKGIYDKLEQKYQHLAYPLACAELELEHGVAGSFRLSRYNSFAENWNFVDVIKYNPIQETMNETSPLYAEYPFTMRTSVLQLLKWVDGAPYVMRDRWVPLDFFQCDAVMLQLPDPSLWYTPFVVLLVLVTYHGHLVVQALCIAHVWVGAAYNRAARDIKQHTCANGFNDHQRLLLGEDIKSAVPSKLPLHGLAASTNDVVPPRSVAHWASFDFVFVTSCSNADQWQADMLVESFDRVKQRGSLTRIVTGCATIDELNQVGSASAAPKMKLHFAPDTASFHSTHALRHWLQHSNAPHLPSTLVVLAVDFLFLRRFVMSKSMPVVTAYPKPDEDPDPDAMEVVRGSRQPKAVFFYSGHAAAPNAIEAKTGTVIVQNFDSYLEGLTTADRVAALCPTCPKPSATSDQYNVGLPYVVSTSDLKKSIDDAAAFAEKYFQAYAPPSRLHADLVGFAVAAAKQGLSTVRLDNLALTQAASEDWHFALAKKELNSFTIEYVLENPCHDELVVPPNAAPFLRQFKRFQIASWVADPKLMPDNVFACDMWLLQEPPASLWTDAIKSENADTIKNTYGLCTTLKLWNALLVQRKQTQCPNGFNHNKRLKLVDPRPADVLISLDKPQWP</sequence>